<dbReference type="GO" id="GO:0016757">
    <property type="term" value="F:glycosyltransferase activity"/>
    <property type="evidence" value="ECO:0007669"/>
    <property type="project" value="InterPro"/>
</dbReference>
<dbReference type="EMBL" id="SBKP01000003">
    <property type="protein sequence ID" value="RXR29912.1"/>
    <property type="molecule type" value="Genomic_DNA"/>
</dbReference>
<dbReference type="PANTHER" id="PTHR46401">
    <property type="entry name" value="GLYCOSYLTRANSFERASE WBBK-RELATED"/>
    <property type="match status" value="1"/>
</dbReference>
<name>A0A4Q1KJU8_9SPHN</name>
<dbReference type="AlphaFoldDB" id="A0A4Q1KJU8"/>
<dbReference type="Proteomes" id="UP000290958">
    <property type="component" value="Unassembled WGS sequence"/>
</dbReference>
<protein>
    <submittedName>
        <fullName evidence="3">Glycosyltransferase family 1 protein</fullName>
    </submittedName>
</protein>
<dbReference type="Gene3D" id="3.40.50.2000">
    <property type="entry name" value="Glycogen Phosphorylase B"/>
    <property type="match status" value="1"/>
</dbReference>
<accession>A0A4Q1KJU8</accession>
<sequence>MNEINKLGDGAIRALSDTETRLIAIPPELEMPPLRSAARQAVDVDFSLAIHNRTGKYFIGEELLSFADLPLGKTYYWWQAAERPLEGFYGRVMGRLQHWQILGKTVGGPLGWLPRRMPKRPLLHLDPFTVPTTVLRPIDAVLIHDLGPLTHPSLFPQDVCAIYRHIYDEIARVGPHLVFVSHTSRKEFEALYPGSNPHSSRIIHPPIRPGIGVGEATAVEGVEPPFLLTVGSVGSRKNQARSIAAYARSGLAERGVRYVICGGREPGYEEVEEIAKRTPGVHLLSYVSDAELRWLYTQASGFVLMSLLEGFGMPVGEAVRHRLIPLVSRGGVLREVAGEGALEADPDDIMEIAARMAALVDMQADERRERLAKLEVTIERFDIAHFHKGWKGLFLDMLSAR</sequence>
<dbReference type="OrthoDB" id="9801609at2"/>
<comment type="caution">
    <text evidence="3">The sequence shown here is derived from an EMBL/GenBank/DDBJ whole genome shotgun (WGS) entry which is preliminary data.</text>
</comment>
<dbReference type="InterPro" id="IPR001296">
    <property type="entry name" value="Glyco_trans_1"/>
</dbReference>
<gene>
    <name evidence="3" type="ORF">EQG66_05075</name>
</gene>
<keyword evidence="4" id="KW-1185">Reference proteome</keyword>
<dbReference type="Pfam" id="PF00534">
    <property type="entry name" value="Glycos_transf_1"/>
    <property type="match status" value="1"/>
</dbReference>
<dbReference type="RefSeq" id="WP_129403449.1">
    <property type="nucleotide sequence ID" value="NZ_SBKP01000003.1"/>
</dbReference>
<evidence type="ECO:0000256" key="1">
    <source>
        <dbReference type="ARBA" id="ARBA00022679"/>
    </source>
</evidence>
<evidence type="ECO:0000259" key="2">
    <source>
        <dbReference type="Pfam" id="PF00534"/>
    </source>
</evidence>
<evidence type="ECO:0000313" key="3">
    <source>
        <dbReference type="EMBL" id="RXR29912.1"/>
    </source>
</evidence>
<feature type="domain" description="Glycosyl transferase family 1" evidence="2">
    <location>
        <begin position="223"/>
        <end position="372"/>
    </location>
</feature>
<keyword evidence="1 3" id="KW-0808">Transferase</keyword>
<evidence type="ECO:0000313" key="4">
    <source>
        <dbReference type="Proteomes" id="UP000290958"/>
    </source>
</evidence>
<reference evidence="4" key="1">
    <citation type="submission" date="2019-01" db="EMBL/GenBank/DDBJ databases">
        <title>Cytophagaceae bacterium strain CAR-16.</title>
        <authorList>
            <person name="Chen W.-M."/>
        </authorList>
    </citation>
    <scope>NUCLEOTIDE SEQUENCE [LARGE SCALE GENOMIC DNA]</scope>
    <source>
        <strain evidence="4">CHR27</strain>
    </source>
</reference>
<organism evidence="3 4">
    <name type="scientific">Sphingobium fluviale</name>
    <dbReference type="NCBI Taxonomy" id="2506423"/>
    <lineage>
        <taxon>Bacteria</taxon>
        <taxon>Pseudomonadati</taxon>
        <taxon>Pseudomonadota</taxon>
        <taxon>Alphaproteobacteria</taxon>
        <taxon>Sphingomonadales</taxon>
        <taxon>Sphingomonadaceae</taxon>
        <taxon>Sphingobium</taxon>
    </lineage>
</organism>
<proteinExistence type="predicted"/>
<dbReference type="PANTHER" id="PTHR46401:SF2">
    <property type="entry name" value="GLYCOSYLTRANSFERASE WBBK-RELATED"/>
    <property type="match status" value="1"/>
</dbReference>
<dbReference type="CDD" id="cd03809">
    <property type="entry name" value="GT4_MtfB-like"/>
    <property type="match status" value="1"/>
</dbReference>
<dbReference type="SUPFAM" id="SSF53756">
    <property type="entry name" value="UDP-Glycosyltransferase/glycogen phosphorylase"/>
    <property type="match status" value="1"/>
</dbReference>